<proteinExistence type="predicted"/>
<dbReference type="KEGG" id="pej:FYC62_12720"/>
<keyword evidence="2" id="KW-0560">Oxidoreductase</keyword>
<dbReference type="SUPFAM" id="SSF51735">
    <property type="entry name" value="NAD(P)-binding Rossmann-fold domains"/>
    <property type="match status" value="1"/>
</dbReference>
<evidence type="ECO:0000256" key="2">
    <source>
        <dbReference type="ARBA" id="ARBA00023002"/>
    </source>
</evidence>
<dbReference type="InterPro" id="IPR036291">
    <property type="entry name" value="NAD(P)-bd_dom_sf"/>
</dbReference>
<dbReference type="SUPFAM" id="SSF50129">
    <property type="entry name" value="GroES-like"/>
    <property type="match status" value="1"/>
</dbReference>
<dbReference type="InterPro" id="IPR013154">
    <property type="entry name" value="ADH-like_N"/>
</dbReference>
<dbReference type="InterPro" id="IPR020843">
    <property type="entry name" value="ER"/>
</dbReference>
<sequence>MKAIVIQQYGGPEVLTLEERAIPQVADDEVLIKVAAVGINRPDIMQRQGKYPAPAGAVADILGLELAGEVVACGLAVNKYKIGDAICALVSGGAYAEYVIAKEGNCLNIPKGLNYLEAASLPETVFTVWYNLFILGKLKAGEKVLIHGGSSGIGVMAIQLAKAFGCKVMVTAGSKEKCDACTALGADIAINYKEQDFEFLLKEAGVNVVLDMVGGNYLPKNINILSVEGRLVYINAMLNRVGELDILKVMQKRLQITGSTLRAREPEFKAFLAREIEKYVWPLFENNKVKPVIHQVFAYADVIKAHQLMESSKHIGKIMLKF</sequence>
<dbReference type="NCBIfam" id="TIGR02824">
    <property type="entry name" value="quinone_pig3"/>
    <property type="match status" value="1"/>
</dbReference>
<keyword evidence="5" id="KW-1185">Reference proteome</keyword>
<evidence type="ECO:0000256" key="1">
    <source>
        <dbReference type="ARBA" id="ARBA00022857"/>
    </source>
</evidence>
<dbReference type="Proteomes" id="UP000323653">
    <property type="component" value="Chromosome"/>
</dbReference>
<dbReference type="CDD" id="cd05276">
    <property type="entry name" value="p53_inducible_oxidoreductase"/>
    <property type="match status" value="1"/>
</dbReference>
<reference evidence="4 5" key="1">
    <citation type="submission" date="2019-08" db="EMBL/GenBank/DDBJ databases">
        <title>Pedobacter sp. nov., isolated from Han river, South Korea.</title>
        <authorList>
            <person name="Lee D.-H."/>
            <person name="Kim Y.-S."/>
            <person name="Hwang E.-M."/>
            <person name="Le Tran T.C."/>
            <person name="Cha C.-J."/>
        </authorList>
    </citation>
    <scope>NUCLEOTIDE SEQUENCE [LARGE SCALE GENOMIC DNA]</scope>
    <source>
        <strain evidence="4 5">CJ43</strain>
    </source>
</reference>
<dbReference type="Pfam" id="PF00107">
    <property type="entry name" value="ADH_zinc_N"/>
    <property type="match status" value="1"/>
</dbReference>
<dbReference type="PANTHER" id="PTHR48106:SF8">
    <property type="entry name" value="OS02G0805600 PROTEIN"/>
    <property type="match status" value="1"/>
</dbReference>
<evidence type="ECO:0000313" key="5">
    <source>
        <dbReference type="Proteomes" id="UP000323653"/>
    </source>
</evidence>
<feature type="domain" description="Enoyl reductase (ER)" evidence="3">
    <location>
        <begin position="10"/>
        <end position="320"/>
    </location>
</feature>
<dbReference type="AlphaFoldDB" id="A0A5C0VJZ7"/>
<name>A0A5C0VJZ7_9SPHI</name>
<protein>
    <submittedName>
        <fullName evidence="4">NAD(P)H-quinone oxidoreductase</fullName>
    </submittedName>
</protein>
<dbReference type="InterPro" id="IPR014189">
    <property type="entry name" value="Quinone_OxRdtase_PIG3"/>
</dbReference>
<evidence type="ECO:0000259" key="3">
    <source>
        <dbReference type="SMART" id="SM00829"/>
    </source>
</evidence>
<dbReference type="Gene3D" id="3.40.50.720">
    <property type="entry name" value="NAD(P)-binding Rossmann-like Domain"/>
    <property type="match status" value="1"/>
</dbReference>
<keyword evidence="1" id="KW-0521">NADP</keyword>
<dbReference type="Pfam" id="PF08240">
    <property type="entry name" value="ADH_N"/>
    <property type="match status" value="1"/>
</dbReference>
<dbReference type="Gene3D" id="3.90.180.10">
    <property type="entry name" value="Medium-chain alcohol dehydrogenases, catalytic domain"/>
    <property type="match status" value="1"/>
</dbReference>
<dbReference type="RefSeq" id="WP_149075208.1">
    <property type="nucleotide sequence ID" value="NZ_CP043329.1"/>
</dbReference>
<dbReference type="PANTHER" id="PTHR48106">
    <property type="entry name" value="QUINONE OXIDOREDUCTASE PIG3-RELATED"/>
    <property type="match status" value="1"/>
</dbReference>
<organism evidence="4 5">
    <name type="scientific">Pedobacter aquae</name>
    <dbReference type="NCBI Taxonomy" id="2605747"/>
    <lineage>
        <taxon>Bacteria</taxon>
        <taxon>Pseudomonadati</taxon>
        <taxon>Bacteroidota</taxon>
        <taxon>Sphingobacteriia</taxon>
        <taxon>Sphingobacteriales</taxon>
        <taxon>Sphingobacteriaceae</taxon>
        <taxon>Pedobacter</taxon>
    </lineage>
</organism>
<dbReference type="GO" id="GO:0070402">
    <property type="term" value="F:NADPH binding"/>
    <property type="evidence" value="ECO:0007669"/>
    <property type="project" value="TreeGrafter"/>
</dbReference>
<dbReference type="GO" id="GO:0016651">
    <property type="term" value="F:oxidoreductase activity, acting on NAD(P)H"/>
    <property type="evidence" value="ECO:0007669"/>
    <property type="project" value="TreeGrafter"/>
</dbReference>
<dbReference type="InterPro" id="IPR011032">
    <property type="entry name" value="GroES-like_sf"/>
</dbReference>
<dbReference type="EMBL" id="CP043329">
    <property type="protein sequence ID" value="QEK52419.1"/>
    <property type="molecule type" value="Genomic_DNA"/>
</dbReference>
<dbReference type="SMART" id="SM00829">
    <property type="entry name" value="PKS_ER"/>
    <property type="match status" value="1"/>
</dbReference>
<gene>
    <name evidence="4" type="ORF">FYC62_12720</name>
</gene>
<dbReference type="InterPro" id="IPR013149">
    <property type="entry name" value="ADH-like_C"/>
</dbReference>
<evidence type="ECO:0000313" key="4">
    <source>
        <dbReference type="EMBL" id="QEK52419.1"/>
    </source>
</evidence>
<accession>A0A5C0VJZ7</accession>